<feature type="domain" description="Reverse transcriptase" evidence="1">
    <location>
        <begin position="1"/>
        <end position="201"/>
    </location>
</feature>
<gene>
    <name evidence="2" type="ORF">HERI1096_LOCUS2782</name>
</gene>
<dbReference type="InterPro" id="IPR000477">
    <property type="entry name" value="RT_dom"/>
</dbReference>
<proteinExistence type="predicted"/>
<name>A0A7S3AFM9_9EUKA</name>
<dbReference type="AlphaFoldDB" id="A0A7S3AFM9"/>
<dbReference type="PANTHER" id="PTHR47027">
    <property type="entry name" value="REVERSE TRANSCRIPTASE DOMAIN-CONTAINING PROTEIN"/>
    <property type="match status" value="1"/>
</dbReference>
<evidence type="ECO:0000313" key="2">
    <source>
        <dbReference type="EMBL" id="CAE0101965.1"/>
    </source>
</evidence>
<accession>A0A7S3AFM9</accession>
<dbReference type="PANTHER" id="PTHR47027:SF20">
    <property type="entry name" value="REVERSE TRANSCRIPTASE-LIKE PROTEIN WITH RNA-DIRECTED DNA POLYMERASE DOMAIN"/>
    <property type="match status" value="1"/>
</dbReference>
<dbReference type="Pfam" id="PF00078">
    <property type="entry name" value="RVT_1"/>
    <property type="match status" value="1"/>
</dbReference>
<protein>
    <recommendedName>
        <fullName evidence="1">Reverse transcriptase domain-containing protein</fullName>
    </recommendedName>
</protein>
<dbReference type="EMBL" id="HBHX01005139">
    <property type="protein sequence ID" value="CAE0101965.1"/>
    <property type="molecule type" value="Transcribed_RNA"/>
</dbReference>
<dbReference type="PROSITE" id="PS50878">
    <property type="entry name" value="RT_POL"/>
    <property type="match status" value="1"/>
</dbReference>
<sequence>MHARLEPTMESLDHESQCGFRRNRGCSDAIFNVSQLIAKRREHGLETWVLFLDLLKAFDRVPRELLWLLLLRQGVSPKLVDLLKALHATVKVKFEIEGIIITLLSIIGVKQGDLLGPLLFTFFIQAIMSSWRDLHSYDLCIFRTRDDFKMTGRATTTSGDELSFTDSEYADDSGMAFTSRRDLDEQTPKVLHHFERFGMEVHRGLHRDDGSVKKESKTKVLFCPKRLSDYNNAATFDDANLSDVKLPNGGFIPIVSKFCYLGRFFARSGGDATDVDSRIESAGKAFGALRGCVFSSTHVNMQAKKAVYLILILAVLLYGSETWCSTEKILHRLRCFHARCVRAMCRVTRKHCWDHHISTVELERRLGLDTIDTYISRRQLRWLGHVRRMDFSTRLPRRMLSCWVPHPRPVGAPLMTYGRSAGKAMDEFHIDRRLWHELAADRSVWRETLRLGHPPGWQPQPPTPPLALQRQTRRAAIDANCGIDASLRALRAPLPA</sequence>
<organism evidence="2">
    <name type="scientific">Haptolina ericina</name>
    <dbReference type="NCBI Taxonomy" id="156174"/>
    <lineage>
        <taxon>Eukaryota</taxon>
        <taxon>Haptista</taxon>
        <taxon>Haptophyta</taxon>
        <taxon>Prymnesiophyceae</taxon>
        <taxon>Prymnesiales</taxon>
        <taxon>Prymnesiaceae</taxon>
        <taxon>Haptolina</taxon>
    </lineage>
</organism>
<reference evidence="2" key="1">
    <citation type="submission" date="2021-01" db="EMBL/GenBank/DDBJ databases">
        <authorList>
            <person name="Corre E."/>
            <person name="Pelletier E."/>
            <person name="Niang G."/>
            <person name="Scheremetjew M."/>
            <person name="Finn R."/>
            <person name="Kale V."/>
            <person name="Holt S."/>
            <person name="Cochrane G."/>
            <person name="Meng A."/>
            <person name="Brown T."/>
            <person name="Cohen L."/>
        </authorList>
    </citation>
    <scope>NUCLEOTIDE SEQUENCE</scope>
    <source>
        <strain evidence="2">CCMP281</strain>
    </source>
</reference>
<dbReference type="SUPFAM" id="SSF56672">
    <property type="entry name" value="DNA/RNA polymerases"/>
    <property type="match status" value="1"/>
</dbReference>
<evidence type="ECO:0000259" key="1">
    <source>
        <dbReference type="PROSITE" id="PS50878"/>
    </source>
</evidence>
<dbReference type="InterPro" id="IPR043502">
    <property type="entry name" value="DNA/RNA_pol_sf"/>
</dbReference>